<keyword evidence="3" id="KW-1185">Reference proteome</keyword>
<protein>
    <submittedName>
        <fullName evidence="2">Uncharacterized protein</fullName>
    </submittedName>
</protein>
<evidence type="ECO:0000313" key="3">
    <source>
        <dbReference type="Proteomes" id="UP001219525"/>
    </source>
</evidence>
<gene>
    <name evidence="2" type="ORF">GGX14DRAFT_577894</name>
</gene>
<feature type="region of interest" description="Disordered" evidence="1">
    <location>
        <begin position="77"/>
        <end position="97"/>
    </location>
</feature>
<dbReference type="Proteomes" id="UP001219525">
    <property type="component" value="Unassembled WGS sequence"/>
</dbReference>
<accession>A0AAD6UY31</accession>
<sequence>MFTVIVHACFRPFDLPYRCHTPFVSLASDESGCIAASLIPCRGACLVACICADSFRGPPSRWRPPLSDAGCSYPRAPAPTHPRVPLTEGTSYDTHRTSAWRTATRTSTDLAVSHTDKGRIRKANRTIRDGSRLGRTSYEAMFLPATCRPGGLAHRHVEGARNTLLIRQQKRHIGRALAPAPPQVLPHDLAMLACRAHRPRARRRPRLRFFHTGGNLALLPHFALDSIRLSFRVFHINNSVPHYEQTPQCIAYFIVAMYASAGFFGSFASHAAALGMGSALVGTFFCCESPYKLSQRQRPFVWAR</sequence>
<evidence type="ECO:0000256" key="1">
    <source>
        <dbReference type="SAM" id="MobiDB-lite"/>
    </source>
</evidence>
<reference evidence="2" key="1">
    <citation type="submission" date="2023-03" db="EMBL/GenBank/DDBJ databases">
        <title>Massive genome expansion in bonnet fungi (Mycena s.s.) driven by repeated elements and novel gene families across ecological guilds.</title>
        <authorList>
            <consortium name="Lawrence Berkeley National Laboratory"/>
            <person name="Harder C.B."/>
            <person name="Miyauchi S."/>
            <person name="Viragh M."/>
            <person name="Kuo A."/>
            <person name="Thoen E."/>
            <person name="Andreopoulos B."/>
            <person name="Lu D."/>
            <person name="Skrede I."/>
            <person name="Drula E."/>
            <person name="Henrissat B."/>
            <person name="Morin E."/>
            <person name="Kohler A."/>
            <person name="Barry K."/>
            <person name="LaButti K."/>
            <person name="Morin E."/>
            <person name="Salamov A."/>
            <person name="Lipzen A."/>
            <person name="Mereny Z."/>
            <person name="Hegedus B."/>
            <person name="Baldrian P."/>
            <person name="Stursova M."/>
            <person name="Weitz H."/>
            <person name="Taylor A."/>
            <person name="Grigoriev I.V."/>
            <person name="Nagy L.G."/>
            <person name="Martin F."/>
            <person name="Kauserud H."/>
        </authorList>
    </citation>
    <scope>NUCLEOTIDE SEQUENCE</scope>
    <source>
        <strain evidence="2">9144</strain>
    </source>
</reference>
<comment type="caution">
    <text evidence="2">The sequence shown here is derived from an EMBL/GenBank/DDBJ whole genome shotgun (WGS) entry which is preliminary data.</text>
</comment>
<dbReference type="AlphaFoldDB" id="A0AAD6UY31"/>
<dbReference type="EMBL" id="JARJCW010000116">
    <property type="protein sequence ID" value="KAJ7192738.1"/>
    <property type="molecule type" value="Genomic_DNA"/>
</dbReference>
<organism evidence="2 3">
    <name type="scientific">Mycena pura</name>
    <dbReference type="NCBI Taxonomy" id="153505"/>
    <lineage>
        <taxon>Eukaryota</taxon>
        <taxon>Fungi</taxon>
        <taxon>Dikarya</taxon>
        <taxon>Basidiomycota</taxon>
        <taxon>Agaricomycotina</taxon>
        <taxon>Agaricomycetes</taxon>
        <taxon>Agaricomycetidae</taxon>
        <taxon>Agaricales</taxon>
        <taxon>Marasmiineae</taxon>
        <taxon>Mycenaceae</taxon>
        <taxon>Mycena</taxon>
    </lineage>
</organism>
<proteinExistence type="predicted"/>
<name>A0AAD6UY31_9AGAR</name>
<evidence type="ECO:0000313" key="2">
    <source>
        <dbReference type="EMBL" id="KAJ7192738.1"/>
    </source>
</evidence>